<keyword evidence="9 16" id="KW-1133">Transmembrane helix</keyword>
<evidence type="ECO:0000256" key="12">
    <source>
        <dbReference type="ARBA" id="ARBA00024143"/>
    </source>
</evidence>
<feature type="transmembrane region" description="Helical" evidence="16">
    <location>
        <begin position="752"/>
        <end position="770"/>
    </location>
</feature>
<sequence length="1045" mass="117992">MGERSKHTSMLPDLHRLLNYSSIPYQNLSWNLPRNPALIAHKISFQQSPNSPPASSVVAPNTHSNPRKQNHVSMPVRCASHGAALILGAPIERVWILLQCENEMIKYGHLSRPYKGMKDCFIRTIKYEGFLSLWRGSSINVIGNLTSSMTCEVLFPITPRFWHLPLVMLNCQFLYPLFYARVRLVNDVKVAQKFYFSMDSTKSSFSNDGVGSRKFSGASDVLYKTLKSEGIVGLYRGYLPACLWSVGYYLCAERVNSLGMQNKEKKIGIIPVLMTVIGIPVLRYPFVTVAEVIATAPIERVCILMQCQNEMIKYGHLSSPYKGMKDCFKRTIKHEGFLSLWRGSNVTVIGSLTSTLIHEVLFPITPRFWHLPLLMLNSQFLYPLFYARVRLANDVKVAQKFHFSVDSTKSSFSNDGVGSRKFSGVSDVLYKTIRSEGMFGLYRGYLPAFLAVVGQYLSLEWAQSVLKQNKPLQENTIFIIQYSFMTVCGAILLRYPFFTATLSSEMADRCEHTSMFPDLHWLYHSPRSSHILGSTIVAQNFLRDPALLVHRNLLQPSPNISSSSVITPKKQVHPREQNPGSYAILQGMSQLISASAVAPIERVYSLMQCQNEMLKYGRLSTPYKGMMDCFSRTIKNEGVLSLWRGNSMNVITPLTIEASMFAFVHLRRNSTLFKEVHEPPLWFLSLGGMLVLLLCYPLDFTRIRLANDVKAAQVHFSLDSSGKNISNAIGNWNFNGVFDVFKKTMQLEGIVGFYRGYTAACVGVFAYQASTVFKSHYREKLTKEKHTYSARIAPIIFMGLPVIFYPMLTIRHRMMMTSGEVTKYKGAVDAVCQIVKREGASSLFKGLSAYVVYCCAKDAIVLAFIYLAYITALHGLVAVAVSTAVAPIERVHLLIQNQNELIKLGHLSTPYKGMRDCFCRTIKQEGITSLWRGNSVNILKVFTSQALVFAIYKNSWYRVAKNDDYGNFKFHAAVVSATLIQYPLDYAHTRLANDVKAARGLQFSLDSAQKNLIKDFGTRKYTSMFDVYKQTIKTEGMLGLYRGYN</sequence>
<evidence type="ECO:0000256" key="3">
    <source>
        <dbReference type="ARBA" id="ARBA00011245"/>
    </source>
</evidence>
<feature type="repeat" description="Solcar" evidence="14">
    <location>
        <begin position="382"/>
        <end position="469"/>
    </location>
</feature>
<feature type="transmembrane region" description="Helical" evidence="16">
    <location>
        <begin position="267"/>
        <end position="286"/>
    </location>
</feature>
<dbReference type="InterPro" id="IPR018108">
    <property type="entry name" value="MCP_transmembrane"/>
</dbReference>
<evidence type="ECO:0000256" key="7">
    <source>
        <dbReference type="ARBA" id="ARBA00022737"/>
    </source>
</evidence>
<evidence type="ECO:0000313" key="17">
    <source>
        <dbReference type="EnsemblPlants" id="AUR62017030-RA:cds"/>
    </source>
</evidence>
<dbReference type="PANTHER" id="PTHR45635:SF14">
    <property type="entry name" value="ADP_ATP TRANSLOCASE"/>
    <property type="match status" value="1"/>
</dbReference>
<keyword evidence="4" id="KW-0813">Transport</keyword>
<feature type="repeat" description="Solcar" evidence="14">
    <location>
        <begin position="866"/>
        <end position="958"/>
    </location>
</feature>
<evidence type="ECO:0000256" key="9">
    <source>
        <dbReference type="ARBA" id="ARBA00022989"/>
    </source>
</evidence>
<reference evidence="17" key="1">
    <citation type="journal article" date="2017" name="Nature">
        <title>The genome of Chenopodium quinoa.</title>
        <authorList>
            <person name="Jarvis D.E."/>
            <person name="Ho Y.S."/>
            <person name="Lightfoot D.J."/>
            <person name="Schmoeckel S.M."/>
            <person name="Li B."/>
            <person name="Borm T.J.A."/>
            <person name="Ohyanagi H."/>
            <person name="Mineta K."/>
            <person name="Michell C.T."/>
            <person name="Saber N."/>
            <person name="Kharbatia N.M."/>
            <person name="Rupper R.R."/>
            <person name="Sharp A.R."/>
            <person name="Dally N."/>
            <person name="Boughton B.A."/>
            <person name="Woo Y.H."/>
            <person name="Gao G."/>
            <person name="Schijlen E.G.W.M."/>
            <person name="Guo X."/>
            <person name="Momin A.A."/>
            <person name="Negrao S."/>
            <person name="Al-Babili S."/>
            <person name="Gehring C."/>
            <person name="Roessner U."/>
            <person name="Jung C."/>
            <person name="Murphy K."/>
            <person name="Arold S.T."/>
            <person name="Gojobori T."/>
            <person name="van der Linden C.G."/>
            <person name="van Loo E.N."/>
            <person name="Jellen E.N."/>
            <person name="Maughan P.J."/>
            <person name="Tester M."/>
        </authorList>
    </citation>
    <scope>NUCLEOTIDE SEQUENCE [LARGE SCALE GENOMIC DNA]</scope>
    <source>
        <strain evidence="17">cv. PI 614886</strain>
    </source>
</reference>
<evidence type="ECO:0000256" key="2">
    <source>
        <dbReference type="ARBA" id="ARBA00006375"/>
    </source>
</evidence>
<dbReference type="GO" id="GO:0005471">
    <property type="term" value="F:ATP:ADP antiporter activity"/>
    <property type="evidence" value="ECO:0007669"/>
    <property type="project" value="InterPro"/>
</dbReference>
<dbReference type="GO" id="GO:0140021">
    <property type="term" value="P:mitochondrial ADP transmembrane transport"/>
    <property type="evidence" value="ECO:0007669"/>
    <property type="project" value="InterPro"/>
</dbReference>
<dbReference type="InterPro" id="IPR002113">
    <property type="entry name" value="ADT_euk_type"/>
</dbReference>
<dbReference type="Pfam" id="PF00153">
    <property type="entry name" value="Mito_carr"/>
    <property type="match status" value="9"/>
</dbReference>
<evidence type="ECO:0000256" key="5">
    <source>
        <dbReference type="ARBA" id="ARBA00022449"/>
    </source>
</evidence>
<evidence type="ECO:0000313" key="18">
    <source>
        <dbReference type="Proteomes" id="UP000596660"/>
    </source>
</evidence>
<comment type="similarity">
    <text evidence="2">Belongs to the mitochondrial carrier (TC 2.A.29) family.</text>
</comment>
<evidence type="ECO:0000256" key="13">
    <source>
        <dbReference type="ARBA" id="ARBA00045250"/>
    </source>
</evidence>
<evidence type="ECO:0000256" key="10">
    <source>
        <dbReference type="ARBA" id="ARBA00023128"/>
    </source>
</evidence>
<evidence type="ECO:0000256" key="16">
    <source>
        <dbReference type="SAM" id="Phobius"/>
    </source>
</evidence>
<evidence type="ECO:0000256" key="14">
    <source>
        <dbReference type="PROSITE-ProRule" id="PRU00282"/>
    </source>
</evidence>
<dbReference type="Gene3D" id="1.50.40.10">
    <property type="entry name" value="Mitochondrial carrier domain"/>
    <property type="match status" value="4"/>
</dbReference>
<reference evidence="17" key="2">
    <citation type="submission" date="2021-03" db="UniProtKB">
        <authorList>
            <consortium name="EnsemblPlants"/>
        </authorList>
    </citation>
    <scope>IDENTIFICATION</scope>
</reference>
<dbReference type="AlphaFoldDB" id="A0A803LQ01"/>
<dbReference type="SUPFAM" id="SSF103506">
    <property type="entry name" value="Mitochondrial carrier"/>
    <property type="match status" value="4"/>
</dbReference>
<dbReference type="GO" id="GO:1990544">
    <property type="term" value="P:mitochondrial ATP transmembrane transport"/>
    <property type="evidence" value="ECO:0007669"/>
    <property type="project" value="InterPro"/>
</dbReference>
<feature type="repeat" description="Solcar" evidence="14">
    <location>
        <begin position="964"/>
        <end position="1045"/>
    </location>
</feature>
<comment type="subunit">
    <text evidence="3">Monomer.</text>
</comment>
<feature type="transmembrane region" description="Helical" evidence="16">
    <location>
        <begin position="650"/>
        <end position="668"/>
    </location>
</feature>
<dbReference type="PANTHER" id="PTHR45635">
    <property type="entry name" value="ADP,ATP CARRIER PROTEIN 1-RELATED-RELATED"/>
    <property type="match status" value="1"/>
</dbReference>
<keyword evidence="18" id="KW-1185">Reference proteome</keyword>
<keyword evidence="7" id="KW-0677">Repeat</keyword>
<feature type="repeat" description="Solcar" evidence="14">
    <location>
        <begin position="282"/>
        <end position="368"/>
    </location>
</feature>
<dbReference type="Proteomes" id="UP000596660">
    <property type="component" value="Unplaced"/>
</dbReference>
<feature type="repeat" description="Solcar" evidence="14">
    <location>
        <begin position="679"/>
        <end position="781"/>
    </location>
</feature>
<dbReference type="Gramene" id="AUR62017030-RA">
    <property type="protein sequence ID" value="AUR62017030-RA:cds"/>
    <property type="gene ID" value="AUR62017030"/>
</dbReference>
<comment type="subcellular location">
    <subcellularLocation>
        <location evidence="1">Mitochondrion inner membrane</location>
        <topology evidence="1">Multi-pass membrane protein</topology>
    </subcellularLocation>
</comment>
<organism evidence="17 18">
    <name type="scientific">Chenopodium quinoa</name>
    <name type="common">Quinoa</name>
    <dbReference type="NCBI Taxonomy" id="63459"/>
    <lineage>
        <taxon>Eukaryota</taxon>
        <taxon>Viridiplantae</taxon>
        <taxon>Streptophyta</taxon>
        <taxon>Embryophyta</taxon>
        <taxon>Tracheophyta</taxon>
        <taxon>Spermatophyta</taxon>
        <taxon>Magnoliopsida</taxon>
        <taxon>eudicotyledons</taxon>
        <taxon>Gunneridae</taxon>
        <taxon>Pentapetalae</taxon>
        <taxon>Caryophyllales</taxon>
        <taxon>Chenopodiaceae</taxon>
        <taxon>Chenopodioideae</taxon>
        <taxon>Atripliceae</taxon>
        <taxon>Chenopodium</taxon>
    </lineage>
</organism>
<protein>
    <recommendedName>
        <fullName evidence="19">ADP,ATP carrier protein</fullName>
    </recommendedName>
</protein>
<feature type="repeat" description="Solcar" evidence="14">
    <location>
        <begin position="68"/>
        <end position="161"/>
    </location>
</feature>
<feature type="repeat" description="Solcar" evidence="14">
    <location>
        <begin position="581"/>
        <end position="670"/>
    </location>
</feature>
<keyword evidence="10" id="KW-0496">Mitochondrion</keyword>
<feature type="transmembrane region" description="Helical" evidence="16">
    <location>
        <begin position="680"/>
        <end position="698"/>
    </location>
</feature>
<proteinExistence type="inferred from homology"/>
<feature type="transmembrane region" description="Helical" evidence="16">
    <location>
        <begin position="440"/>
        <end position="457"/>
    </location>
</feature>
<comment type="function">
    <text evidence="13">ADP:ATP antiporter that mediates import of ADP into the mitochondrial matrix for ATP synthesis, and export of ATP out to fuel the cell. Cycles between the cytoplasmic-open state (c-state) and the matrix-open state (m-state): operates by the alternating access mechanism with a single substrate-binding site intermittently exposed to either the cytosolic (c-state) or matrix (m-state) side of the inner mitochondrial membrane.</text>
</comment>
<evidence type="ECO:0000256" key="4">
    <source>
        <dbReference type="ARBA" id="ARBA00022448"/>
    </source>
</evidence>
<name>A0A803LQ01_CHEQI</name>
<feature type="transmembrane region" description="Helical" evidence="16">
    <location>
        <begin position="790"/>
        <end position="808"/>
    </location>
</feature>
<keyword evidence="6 14" id="KW-0812">Transmembrane</keyword>
<evidence type="ECO:0000256" key="11">
    <source>
        <dbReference type="ARBA" id="ARBA00023136"/>
    </source>
</evidence>
<evidence type="ECO:0000256" key="15">
    <source>
        <dbReference type="SAM" id="MobiDB-lite"/>
    </source>
</evidence>
<evidence type="ECO:0000256" key="8">
    <source>
        <dbReference type="ARBA" id="ARBA00022792"/>
    </source>
</evidence>
<accession>A0A803LQ01</accession>
<feature type="transmembrane region" description="Helical" evidence="16">
    <location>
        <begin position="477"/>
        <end position="497"/>
    </location>
</feature>
<dbReference type="EnsemblPlants" id="AUR62017030-RA">
    <property type="protein sequence ID" value="AUR62017030-RA:cds"/>
    <property type="gene ID" value="AUR62017030"/>
</dbReference>
<keyword evidence="5" id="KW-0050">Antiport</keyword>
<evidence type="ECO:0000256" key="6">
    <source>
        <dbReference type="ARBA" id="ARBA00022692"/>
    </source>
</evidence>
<dbReference type="InterPro" id="IPR023395">
    <property type="entry name" value="MCP_dom_sf"/>
</dbReference>
<keyword evidence="8" id="KW-0999">Mitochondrion inner membrane</keyword>
<comment type="catalytic activity">
    <reaction evidence="12">
        <text>ADP(in) + ATP(out) = ADP(out) + ATP(in)</text>
        <dbReference type="Rhea" id="RHEA:34999"/>
        <dbReference type="ChEBI" id="CHEBI:30616"/>
        <dbReference type="ChEBI" id="CHEBI:456216"/>
    </reaction>
    <physiologicalReaction direction="left-to-right" evidence="12">
        <dbReference type="Rhea" id="RHEA:35000"/>
    </physiologicalReaction>
</comment>
<dbReference type="InterPro" id="IPR002067">
    <property type="entry name" value="MCP"/>
</dbReference>
<evidence type="ECO:0000256" key="1">
    <source>
        <dbReference type="ARBA" id="ARBA00004448"/>
    </source>
</evidence>
<dbReference type="PROSITE" id="PS50920">
    <property type="entry name" value="SOLCAR"/>
    <property type="match status" value="7"/>
</dbReference>
<dbReference type="GO" id="GO:0005743">
    <property type="term" value="C:mitochondrial inner membrane"/>
    <property type="evidence" value="ECO:0007669"/>
    <property type="project" value="UniProtKB-SubCell"/>
</dbReference>
<feature type="region of interest" description="Disordered" evidence="15">
    <location>
        <begin position="49"/>
        <end position="70"/>
    </location>
</feature>
<evidence type="ECO:0008006" key="19">
    <source>
        <dbReference type="Google" id="ProtNLM"/>
    </source>
</evidence>
<keyword evidence="11 14" id="KW-0472">Membrane</keyword>
<dbReference type="PRINTS" id="PR00926">
    <property type="entry name" value="MITOCARRIER"/>
</dbReference>